<dbReference type="Proteomes" id="UP000434276">
    <property type="component" value="Unassembled WGS sequence"/>
</dbReference>
<evidence type="ECO:0000313" key="5">
    <source>
        <dbReference type="Proteomes" id="UP000426265"/>
    </source>
</evidence>
<evidence type="ECO:0000256" key="1">
    <source>
        <dbReference type="SAM" id="MobiDB-lite"/>
    </source>
</evidence>
<dbReference type="Gene3D" id="3.30.460.10">
    <property type="entry name" value="Beta Polymerase, domain 2"/>
    <property type="match status" value="1"/>
</dbReference>
<dbReference type="GO" id="GO:1990817">
    <property type="term" value="F:poly(A) RNA polymerase activity"/>
    <property type="evidence" value="ECO:0007669"/>
    <property type="project" value="InterPro"/>
</dbReference>
<feature type="domain" description="Poly(A) RNA polymerase mitochondrial-like central palm" evidence="2">
    <location>
        <begin position="1136"/>
        <end position="1241"/>
    </location>
</feature>
<dbReference type="Proteomes" id="UP000426265">
    <property type="component" value="Unassembled WGS sequence"/>
</dbReference>
<accession>A0A5S9XQ79</accession>
<evidence type="ECO:0000313" key="6">
    <source>
        <dbReference type="Proteomes" id="UP000434276"/>
    </source>
</evidence>
<dbReference type="EMBL" id="CACRSJ010000109">
    <property type="protein sequence ID" value="VYS61330.1"/>
    <property type="molecule type" value="Genomic_DNA"/>
</dbReference>
<feature type="compositionally biased region" description="Basic and acidic residues" evidence="1">
    <location>
        <begin position="641"/>
        <end position="657"/>
    </location>
</feature>
<dbReference type="Pfam" id="PF22600">
    <property type="entry name" value="MTPAP-like_central"/>
    <property type="match status" value="1"/>
</dbReference>
<dbReference type="PANTHER" id="PTHR23092:SF48">
    <property type="entry name" value="NUCLEOTIDYLTRANSFERASE FAMILY PROTEIN"/>
    <property type="match status" value="1"/>
</dbReference>
<feature type="region of interest" description="Disordered" evidence="1">
    <location>
        <begin position="958"/>
        <end position="1018"/>
    </location>
</feature>
<dbReference type="ExpressionAtlas" id="A0A654FKG6">
    <property type="expression patterns" value="baseline and differential"/>
</dbReference>
<dbReference type="SUPFAM" id="SSF81631">
    <property type="entry name" value="PAP/OAS1 substrate-binding domain"/>
    <property type="match status" value="1"/>
</dbReference>
<dbReference type="PANTHER" id="PTHR23092">
    <property type="entry name" value="POLY(A) RNA POLYMERASE"/>
    <property type="match status" value="1"/>
</dbReference>
<accession>A0A654FKG6</accession>
<dbReference type="GO" id="GO:0046872">
    <property type="term" value="F:metal ion binding"/>
    <property type="evidence" value="ECO:0007669"/>
    <property type="project" value="UniProtKB-KW"/>
</dbReference>
<protein>
    <recommendedName>
        <fullName evidence="2">Poly(A) RNA polymerase mitochondrial-like central palm domain-containing protein</fullName>
    </recommendedName>
</protein>
<dbReference type="OrthoDB" id="273917at2759"/>
<feature type="compositionally biased region" description="Polar residues" evidence="1">
    <location>
        <begin position="412"/>
        <end position="427"/>
    </location>
</feature>
<evidence type="ECO:0000313" key="4">
    <source>
        <dbReference type="EMBL" id="VYS61330.1"/>
    </source>
</evidence>
<dbReference type="EMBL" id="CACSHJ010000095">
    <property type="protein sequence ID" value="CAA0392670.1"/>
    <property type="molecule type" value="Genomic_DNA"/>
</dbReference>
<feature type="region of interest" description="Disordered" evidence="1">
    <location>
        <begin position="409"/>
        <end position="463"/>
    </location>
</feature>
<dbReference type="InterPro" id="IPR045862">
    <property type="entry name" value="Trf4-like"/>
</dbReference>
<dbReference type="InterPro" id="IPR043519">
    <property type="entry name" value="NT_sf"/>
</dbReference>
<evidence type="ECO:0000259" key="2">
    <source>
        <dbReference type="Pfam" id="PF22600"/>
    </source>
</evidence>
<dbReference type="CDD" id="cd05402">
    <property type="entry name" value="NT_PAP_TUTase"/>
    <property type="match status" value="1"/>
</dbReference>
<gene>
    <name evidence="4" type="ORF">AN1_LOCUS16762</name>
    <name evidence="3" type="ORF">C24_LOCUS16635</name>
</gene>
<feature type="compositionally biased region" description="Basic residues" evidence="1">
    <location>
        <begin position="428"/>
        <end position="438"/>
    </location>
</feature>
<proteinExistence type="predicted"/>
<dbReference type="Gene3D" id="1.10.1410.10">
    <property type="match status" value="1"/>
</dbReference>
<evidence type="ECO:0000313" key="3">
    <source>
        <dbReference type="EMBL" id="CAA0392670.1"/>
    </source>
</evidence>
<feature type="region of interest" description="Disordered" evidence="1">
    <location>
        <begin position="641"/>
        <end position="660"/>
    </location>
</feature>
<name>A0A654FKG6_ARATH</name>
<sequence>MENRHLPSKFFSSASSMAQNQLIDSLTSHISLYHSHSSSSSMANTIPNPRSAILRWFSSLSVHQRLSHLTVVDPKFVQILLQMLGYIRTKGPCSFIILPDLPSSSDLPSLCFKKSRGLISRVSESNESERFVFDSTRLFGSGEGERAQDCSCSVNSLDSVVMAEEFLTNVDRFVETMDVLSDGAFLRGEESDLGSNWVELEWLKAKGYYSMEAFVANRLEVSMRLAWLNTNSGKRRGIKLKEKLNAAAAAANSYWRKKACVDWWQNLDAATHKKIWTCLFGKSAKSVIYEILREANQAQQGEMWLFNFASARKGRTDTSAVSFCDMILEPNSVPRKPITVASNLSGLYVLQEFASLLILCQNGLVPVHSVFFSSMGTITTLVDCILRKLRGFLMVISIDSVKSELLDDNTHKCSPSSSSNQKLGSTNRKQKGKTRNMKKPTPEAKSDKNVNLSTKNGKKDQAKLEFNKSREAIECKKVPTASTMINDPEASAATMEVVPGLVARKGRTKKKRKEKNKSKKCTSLENNGEVNKSVVNSSAIVKASKCDSSCTSASQHPQEYINAQIIEEHGSFSCERNRSGTCASVNGAANCEYSGEEESHSKAETHVISSDLSSVDPAGGPSCENVNPQKSCCRGDRKEKLTMPNERSRTLDEGESHRIHHQRREAGYGFASSSSEFVSYEWPAVAPMYFSHVSSHLPTATDRLHLDVGHNLHPYVRQPFVSTVQHARNPSIEGSHKQVLSRPMPMSLDWPPMVHSNCGLTTAFTCNYDSGILVDIPEQKNKHELGNECENNWMLEEDFEVHTVSGVDYNQYFGGGVMYWNPSDHLGTGFSRPPSLSSDDSSWAWHEAEMKRSVDDMVAFSSSYSANGLDSPTAASFCSPFHPLGPPNQPLGYVVPGNEISTKILQAPPTTIEGAGEEEVSGTLASLSGDVEGNSGDSLPYPILRPIIIPNMSKSEYKRSYDTKSPNVPPTRREHPRIKRPPSPVVLCVPRAPRPPPPSPVSNSRARRGFPTVRSGSSSPRHWGMRGWFHDGVNWEEPRGAEIVLPWRNKSLAVRPIIQPLPGALLQDHLIAMSQLGRDQEHPDVAFPLQPPELLNCPMQGESLSLIHGILNDEIDSFCKQVAAENMARKPYINWAIKRVTRSLQVLWPRSRTNIFGSSATGLSLPSSDVDLVVCLPPVRNLEPIKEAGILEGRNGIKETCLQHAARYLANQEWVKTDSLKTVENTAIPIIMLVVEVPCDLICSIQSPKDGPDCITVDQDSNGNTEMVGFEDSAAANSLPTNTGNLAIAKSVRLDISFKTPSHTGLQTTQLVKDLTEQFPAATPLALVLKQFLADRTLDQSYSGGLSSYCLVLLITRFLQHEHHLGRSINQNLGGLLMDFLYFFGNVFDPRQMRVSVQGSGIYRNRERGYSIDPIHIDDPLFPTNNVGRNCFRIHQCIKAFSEAYSVLENELTCITSTSDSCGKQQLHNLLPKIIPKAADDDDVCNCRGGYCEDRLPQLIPELHIIPPMVTVLKEEEQVWRLGDIREAWDGSDIRGMMMLACKWD</sequence>
<dbReference type="SUPFAM" id="SSF81301">
    <property type="entry name" value="Nucleotidyltransferase"/>
    <property type="match status" value="1"/>
</dbReference>
<dbReference type="InterPro" id="IPR054708">
    <property type="entry name" value="MTPAP-like_central"/>
</dbReference>
<reference evidence="4 5" key="1">
    <citation type="submission" date="2019-11" db="EMBL/GenBank/DDBJ databases">
        <authorList>
            <person name="Jiao W.-B."/>
            <person name="Schneeberger K."/>
        </authorList>
    </citation>
    <scope>NUCLEOTIDE SEQUENCE [LARGE SCALE GENOMIC DNA]</scope>
    <source>
        <strain evidence="5">cv. An-1</strain>
        <strain evidence="6">cv. C24</strain>
    </source>
</reference>
<organism evidence="4 5">
    <name type="scientific">Arabidopsis thaliana</name>
    <name type="common">Mouse-ear cress</name>
    <dbReference type="NCBI Taxonomy" id="3702"/>
    <lineage>
        <taxon>Eukaryota</taxon>
        <taxon>Viridiplantae</taxon>
        <taxon>Streptophyta</taxon>
        <taxon>Embryophyta</taxon>
        <taxon>Tracheophyta</taxon>
        <taxon>Spermatophyta</taxon>
        <taxon>Magnoliopsida</taxon>
        <taxon>eudicotyledons</taxon>
        <taxon>Gunneridae</taxon>
        <taxon>Pentapetalae</taxon>
        <taxon>rosids</taxon>
        <taxon>malvids</taxon>
        <taxon>Brassicales</taxon>
        <taxon>Brassicaceae</taxon>
        <taxon>Camelineae</taxon>
        <taxon>Arabidopsis</taxon>
    </lineage>
</organism>